<dbReference type="InterPro" id="IPR036648">
    <property type="entry name" value="CN_Hdrase_a/SCN_Hdrase_g_sf"/>
</dbReference>
<dbReference type="Gene3D" id="2.30.30.50">
    <property type="match status" value="1"/>
</dbReference>
<keyword evidence="11" id="KW-1185">Reference proteome</keyword>
<evidence type="ECO:0000313" key="11">
    <source>
        <dbReference type="Proteomes" id="UP000663832"/>
    </source>
</evidence>
<dbReference type="EMBL" id="CAJNOM010000090">
    <property type="protein sequence ID" value="CAF1025284.1"/>
    <property type="molecule type" value="Genomic_DNA"/>
</dbReference>
<proteinExistence type="predicted"/>
<evidence type="ECO:0000313" key="9">
    <source>
        <dbReference type="EMBL" id="CAF0986724.1"/>
    </source>
</evidence>
<dbReference type="SUPFAM" id="SSF56209">
    <property type="entry name" value="Nitrile hydratase alpha chain"/>
    <property type="match status" value="1"/>
</dbReference>
<dbReference type="SUPFAM" id="SSF50090">
    <property type="entry name" value="Electron transport accessory proteins"/>
    <property type="match status" value="1"/>
</dbReference>
<evidence type="ECO:0000259" key="7">
    <source>
        <dbReference type="Pfam" id="PF02979"/>
    </source>
</evidence>
<dbReference type="InterPro" id="IPR049054">
    <property type="entry name" value="CN_hydtase_beta-like_N"/>
</dbReference>
<evidence type="ECO:0000259" key="6">
    <source>
        <dbReference type="Pfam" id="PF02211"/>
    </source>
</evidence>
<evidence type="ECO:0000259" key="8">
    <source>
        <dbReference type="Pfam" id="PF21006"/>
    </source>
</evidence>
<gene>
    <name evidence="9" type="ORF">QVE165_LOCUS14164</name>
    <name evidence="10" type="ORF">QVE165_LOCUS16231</name>
</gene>
<feature type="domain" description="Nitrile hydratase beta subunit" evidence="6">
    <location>
        <begin position="111"/>
        <end position="211"/>
    </location>
</feature>
<comment type="caution">
    <text evidence="9">The sequence shown here is derived from an EMBL/GenBank/DDBJ whole genome shotgun (WGS) entry which is preliminary data.</text>
</comment>
<name>A0A814FRZ2_9BILA</name>
<dbReference type="Pfam" id="PF21006">
    <property type="entry name" value="NHase_beta_N"/>
    <property type="match status" value="1"/>
</dbReference>
<dbReference type="Proteomes" id="UP000663832">
    <property type="component" value="Unassembled WGS sequence"/>
</dbReference>
<evidence type="ECO:0000256" key="5">
    <source>
        <dbReference type="SAM" id="MobiDB-lite"/>
    </source>
</evidence>
<comment type="catalytic activity">
    <reaction evidence="4">
        <text>an aliphatic primary amide = an aliphatic nitrile + H2O</text>
        <dbReference type="Rhea" id="RHEA:12673"/>
        <dbReference type="ChEBI" id="CHEBI:15377"/>
        <dbReference type="ChEBI" id="CHEBI:65285"/>
        <dbReference type="ChEBI" id="CHEBI:80291"/>
        <dbReference type="EC" id="4.2.1.84"/>
    </reaction>
</comment>
<protein>
    <recommendedName>
        <fullName evidence="1">nitrile hydratase</fullName>
        <ecNumber evidence="1">4.2.1.84</ecNumber>
    </recommendedName>
</protein>
<dbReference type="InterPro" id="IPR008990">
    <property type="entry name" value="Elect_transpt_acc-like_dom_sf"/>
</dbReference>
<dbReference type="AlphaFoldDB" id="A0A814FRZ2"/>
<dbReference type="EC" id="4.2.1.84" evidence="1"/>
<dbReference type="InterPro" id="IPR004232">
    <property type="entry name" value="CN_Hdrtase_a/SCN_Hdrlase_g"/>
</dbReference>
<sequence length="464" mass="54082">MITLDRVNDLASITTKEELENDEELLKPLDRQVHEYAYWEQQIDALLGLLRRKNVMNVDNLRKGVESIDKQIYNKLSYYERWAISVAKHCLETGVLTQEDLNKKYGPPLSSTNEQLFHIGDKVRVQHENYATRWIKPHLRTPGYLYGKVGIIERYCGLYPNPEYFAYDTTDPTIHQQPLYRVRFNQEHIWDNYEGGADDTIDVEIYQHWLKPASGTCSSEKEDEHEDEHEDHHHHHHHHHKHDSDHHHEDHDHDHGHIHEARAKVEQTAVDREGTPLPAQHLAESLINALLDKNIFSVDELRKQIETNQMAGIEQRGANIVVQAWLNPEFKERLLKDGTNTITEFLKLDKMTNDIMVVENTDKVHNLIVCTLCSCYPRQLLGVPPGWYKSRSYRVRAPKNPRSILKEFGTILPNDMKIQVHDSTADLRYLVIPRRPANTQTWSREQLLPIVTRDAMIGVCDITI</sequence>
<feature type="compositionally biased region" description="Basic and acidic residues" evidence="5">
    <location>
        <begin position="242"/>
        <end position="257"/>
    </location>
</feature>
<dbReference type="InterPro" id="IPR024690">
    <property type="entry name" value="CN_hydtase_beta_dom_C"/>
</dbReference>
<feature type="domain" description="Nitrile hydratase alpha/Thiocyanate hydrolase gamma" evidence="7">
    <location>
        <begin position="283"/>
        <end position="459"/>
    </location>
</feature>
<feature type="compositionally biased region" description="Basic residues" evidence="5">
    <location>
        <begin position="232"/>
        <end position="241"/>
    </location>
</feature>
<dbReference type="Gene3D" id="3.90.330.10">
    <property type="entry name" value="Nitrile hydratase alpha /Thiocyanate hydrolase gamma"/>
    <property type="match status" value="1"/>
</dbReference>
<dbReference type="Pfam" id="PF02211">
    <property type="entry name" value="NHase_beta_C"/>
    <property type="match status" value="1"/>
</dbReference>
<keyword evidence="3" id="KW-0456">Lyase</keyword>
<accession>A0A814FRZ2</accession>
<dbReference type="GO" id="GO:0046914">
    <property type="term" value="F:transition metal ion binding"/>
    <property type="evidence" value="ECO:0007669"/>
    <property type="project" value="InterPro"/>
</dbReference>
<evidence type="ECO:0000256" key="4">
    <source>
        <dbReference type="ARBA" id="ARBA00044877"/>
    </source>
</evidence>
<dbReference type="OrthoDB" id="76388at2759"/>
<evidence type="ECO:0000313" key="10">
    <source>
        <dbReference type="EMBL" id="CAF1025284.1"/>
    </source>
</evidence>
<feature type="region of interest" description="Disordered" evidence="5">
    <location>
        <begin position="214"/>
        <end position="257"/>
    </location>
</feature>
<dbReference type="EMBL" id="CAJNOM010000074">
    <property type="protein sequence ID" value="CAF0986724.1"/>
    <property type="molecule type" value="Genomic_DNA"/>
</dbReference>
<evidence type="ECO:0000256" key="3">
    <source>
        <dbReference type="ARBA" id="ARBA00023239"/>
    </source>
</evidence>
<evidence type="ECO:0000256" key="2">
    <source>
        <dbReference type="ARBA" id="ARBA00022723"/>
    </source>
</evidence>
<dbReference type="GO" id="GO:0018822">
    <property type="term" value="F:nitrile hydratase activity"/>
    <property type="evidence" value="ECO:0007669"/>
    <property type="project" value="UniProtKB-EC"/>
</dbReference>
<dbReference type="Pfam" id="PF02979">
    <property type="entry name" value="NHase_alpha"/>
    <property type="match status" value="1"/>
</dbReference>
<dbReference type="InterPro" id="IPR042262">
    <property type="entry name" value="CN_hydtase_beta_C"/>
</dbReference>
<feature type="domain" description="Nitrile hydratase beta subunit-like N-terminal" evidence="8">
    <location>
        <begin position="31"/>
        <end position="104"/>
    </location>
</feature>
<organism evidence="9 11">
    <name type="scientific">Adineta steineri</name>
    <dbReference type="NCBI Taxonomy" id="433720"/>
    <lineage>
        <taxon>Eukaryota</taxon>
        <taxon>Metazoa</taxon>
        <taxon>Spiralia</taxon>
        <taxon>Gnathifera</taxon>
        <taxon>Rotifera</taxon>
        <taxon>Eurotatoria</taxon>
        <taxon>Bdelloidea</taxon>
        <taxon>Adinetida</taxon>
        <taxon>Adinetidae</taxon>
        <taxon>Adineta</taxon>
    </lineage>
</organism>
<keyword evidence="2" id="KW-0479">Metal-binding</keyword>
<evidence type="ECO:0000256" key="1">
    <source>
        <dbReference type="ARBA" id="ARBA00013079"/>
    </source>
</evidence>
<reference evidence="9" key="1">
    <citation type="submission" date="2021-02" db="EMBL/GenBank/DDBJ databases">
        <authorList>
            <person name="Nowell W R."/>
        </authorList>
    </citation>
    <scope>NUCLEOTIDE SEQUENCE</scope>
</reference>
<dbReference type="Gene3D" id="1.10.472.20">
    <property type="entry name" value="Nitrile hydratase, beta subunit"/>
    <property type="match status" value="1"/>
</dbReference>